<sequence>MTLSLTPKLIDSYCLWLQNHQYQSNTVRNYLQDLKTYLNFSQNQISEEIITKYFEAISPKNNSSRYLASLSTFCQFLLDQHLTEVNLYKRVKKQLSRQPSMDTKKLLIQYQSFLLKDNKSSLTIKNYLNDIHQYFDWLKSYEIRN</sequence>
<dbReference type="GO" id="GO:0015074">
    <property type="term" value="P:DNA integration"/>
    <property type="evidence" value="ECO:0007669"/>
    <property type="project" value="InterPro"/>
</dbReference>
<dbReference type="Proteomes" id="UP000034231">
    <property type="component" value="Unassembled WGS sequence"/>
</dbReference>
<dbReference type="EMBL" id="LBTX01000001">
    <property type="protein sequence ID" value="KKQ50881.1"/>
    <property type="molecule type" value="Genomic_DNA"/>
</dbReference>
<dbReference type="InterPro" id="IPR044068">
    <property type="entry name" value="CB"/>
</dbReference>
<feature type="domain" description="Core-binding (CB)" evidence="3">
    <location>
        <begin position="4"/>
        <end position="78"/>
    </location>
</feature>
<evidence type="ECO:0000256" key="1">
    <source>
        <dbReference type="ARBA" id="ARBA00023125"/>
    </source>
</evidence>
<evidence type="ECO:0000313" key="5">
    <source>
        <dbReference type="Proteomes" id="UP000034231"/>
    </source>
</evidence>
<dbReference type="AlphaFoldDB" id="A0A0G0LDY6"/>
<dbReference type="InterPro" id="IPR004107">
    <property type="entry name" value="Integrase_SAM-like_N"/>
</dbReference>
<evidence type="ECO:0000313" key="4">
    <source>
        <dbReference type="EMBL" id="KKQ50881.1"/>
    </source>
</evidence>
<feature type="domain" description="Core-binding (CB)" evidence="3">
    <location>
        <begin position="101"/>
        <end position="145"/>
    </location>
</feature>
<proteinExistence type="predicted"/>
<accession>A0A0G0LDY6</accession>
<evidence type="ECO:0000259" key="3">
    <source>
        <dbReference type="PROSITE" id="PS51900"/>
    </source>
</evidence>
<name>A0A0G0LDY6_9BACT</name>
<protein>
    <recommendedName>
        <fullName evidence="3">Core-binding (CB) domain-containing protein</fullName>
    </recommendedName>
</protein>
<keyword evidence="1 2" id="KW-0238">DNA-binding</keyword>
<reference evidence="4 5" key="1">
    <citation type="journal article" date="2015" name="Nature">
        <title>rRNA introns, odd ribosomes, and small enigmatic genomes across a large radiation of phyla.</title>
        <authorList>
            <person name="Brown C.T."/>
            <person name="Hug L.A."/>
            <person name="Thomas B.C."/>
            <person name="Sharon I."/>
            <person name="Castelle C.J."/>
            <person name="Singh A."/>
            <person name="Wilkins M.J."/>
            <person name="Williams K.H."/>
            <person name="Banfield J.F."/>
        </authorList>
    </citation>
    <scope>NUCLEOTIDE SEQUENCE [LARGE SCALE GENOMIC DNA]</scope>
</reference>
<gene>
    <name evidence="4" type="ORF">US68_C0001G0080</name>
</gene>
<organism evidence="4 5">
    <name type="scientific">Candidatus Shapirobacteria bacterium GW2011_GWE1_38_10</name>
    <dbReference type="NCBI Taxonomy" id="1618488"/>
    <lineage>
        <taxon>Bacteria</taxon>
        <taxon>Candidatus Shapironibacteriota</taxon>
    </lineage>
</organism>
<dbReference type="Pfam" id="PF02899">
    <property type="entry name" value="Phage_int_SAM_1"/>
    <property type="match status" value="1"/>
</dbReference>
<dbReference type="PROSITE" id="PS51900">
    <property type="entry name" value="CB"/>
    <property type="match status" value="2"/>
</dbReference>
<comment type="caution">
    <text evidence="4">The sequence shown here is derived from an EMBL/GenBank/DDBJ whole genome shotgun (WGS) entry which is preliminary data.</text>
</comment>
<dbReference type="GO" id="GO:0003677">
    <property type="term" value="F:DNA binding"/>
    <property type="evidence" value="ECO:0007669"/>
    <property type="project" value="UniProtKB-UniRule"/>
</dbReference>
<dbReference type="Gene3D" id="1.10.150.130">
    <property type="match status" value="1"/>
</dbReference>
<dbReference type="InterPro" id="IPR010998">
    <property type="entry name" value="Integrase_recombinase_N"/>
</dbReference>
<evidence type="ECO:0000256" key="2">
    <source>
        <dbReference type="PROSITE-ProRule" id="PRU01248"/>
    </source>
</evidence>